<reference evidence="1 2" key="1">
    <citation type="journal article" date="2022" name="Genome Biol. Evol.">
        <title>The Spruce Budworm Genome: Reconstructing the Evolutionary History of Antifreeze Proteins.</title>
        <authorList>
            <person name="Beliveau C."/>
            <person name="Gagne P."/>
            <person name="Picq S."/>
            <person name="Vernygora O."/>
            <person name="Keeling C.I."/>
            <person name="Pinkney K."/>
            <person name="Doucet D."/>
            <person name="Wen F."/>
            <person name="Johnston J.S."/>
            <person name="Maaroufi H."/>
            <person name="Boyle B."/>
            <person name="Laroche J."/>
            <person name="Dewar K."/>
            <person name="Juretic N."/>
            <person name="Blackburn G."/>
            <person name="Nisole A."/>
            <person name="Brunet B."/>
            <person name="Brandao M."/>
            <person name="Lumley L."/>
            <person name="Duan J."/>
            <person name="Quan G."/>
            <person name="Lucarotti C.J."/>
            <person name="Roe A.D."/>
            <person name="Sperling F.A.H."/>
            <person name="Levesque R.C."/>
            <person name="Cusson M."/>
        </authorList>
    </citation>
    <scope>NUCLEOTIDE SEQUENCE [LARGE SCALE GENOMIC DNA]</scope>
    <source>
        <strain evidence="1">Glfc:IPQL:Cfum</strain>
    </source>
</reference>
<dbReference type="EMBL" id="CM046131">
    <property type="protein sequence ID" value="KAI8430888.1"/>
    <property type="molecule type" value="Genomic_DNA"/>
</dbReference>
<accession>A0ACC0K3C0</accession>
<comment type="caution">
    <text evidence="1">The sequence shown here is derived from an EMBL/GenBank/DDBJ whole genome shotgun (WGS) entry which is preliminary data.</text>
</comment>
<keyword evidence="2" id="KW-1185">Reference proteome</keyword>
<evidence type="ECO:0000313" key="2">
    <source>
        <dbReference type="Proteomes" id="UP001064048"/>
    </source>
</evidence>
<proteinExistence type="predicted"/>
<name>A0ACC0K3C0_CHOFU</name>
<feature type="non-terminal residue" evidence="1">
    <location>
        <position position="1"/>
    </location>
</feature>
<evidence type="ECO:0000313" key="1">
    <source>
        <dbReference type="EMBL" id="KAI8430888.1"/>
    </source>
</evidence>
<gene>
    <name evidence="1" type="ORF">MSG28_001016</name>
</gene>
<sequence length="528" mass="59428">KELEEQRAKEEQDRLEKEKLEKEKLDKERKEKKERGEEVEASEEETEKADKDSPTRRMRKNDDDDASWDGESSVDSEDEINSDEEDKTVVIKDKADSIEEIKDVSDLISDKGGFGRTQVGNNIVRPPMNMASLMSGVGMGAGSFRARGRTPAAAPPRAPMIRGVMVRHTTPAQNNNKNAVLPKSMHQPSISITPLPRQPQPPPAPSHHAKSTFVICEICDGYIKDLEQLRNHMQWIHKVYQWKLLNHVARDHNLTLKPAHLSYKCTVCTATFGMYKQFENHVYSAHSVVAKRVMDKSKAAPAPKNDSLLKPLKINDEITIIPQPVNCVEMPKYGSDYFTPKFYYGRRFPRQTGGIYRAPTAASFQSGPLLSLNRIMPRMDRLLPDTNDIVKEHAKLVQDINSLKQAVFVSPFAEESRDYEDSIFHEIIETATNSPKQTTKLPPKKGIPIVLLGGGSNQRQTVTSQPIKFPDRTSISLVGTSRSPLLKHPYPFAVNESQRTIKVCMSSTPTPTSRPSLLQRLLSAFIPR</sequence>
<organism evidence="1 2">
    <name type="scientific">Choristoneura fumiferana</name>
    <name type="common">Spruce budworm moth</name>
    <name type="synonym">Archips fumiferana</name>
    <dbReference type="NCBI Taxonomy" id="7141"/>
    <lineage>
        <taxon>Eukaryota</taxon>
        <taxon>Metazoa</taxon>
        <taxon>Ecdysozoa</taxon>
        <taxon>Arthropoda</taxon>
        <taxon>Hexapoda</taxon>
        <taxon>Insecta</taxon>
        <taxon>Pterygota</taxon>
        <taxon>Neoptera</taxon>
        <taxon>Endopterygota</taxon>
        <taxon>Lepidoptera</taxon>
        <taxon>Glossata</taxon>
        <taxon>Ditrysia</taxon>
        <taxon>Tortricoidea</taxon>
        <taxon>Tortricidae</taxon>
        <taxon>Tortricinae</taxon>
        <taxon>Choristoneura</taxon>
    </lineage>
</organism>
<dbReference type="Proteomes" id="UP001064048">
    <property type="component" value="Chromosome Z"/>
</dbReference>
<protein>
    <submittedName>
        <fullName evidence="1">Uncharacterized protein</fullName>
    </submittedName>
</protein>